<protein>
    <recommendedName>
        <fullName evidence="4">Phage portal protein</fullName>
    </recommendedName>
</protein>
<evidence type="ECO:0000256" key="1">
    <source>
        <dbReference type="SAM" id="MobiDB-lite"/>
    </source>
</evidence>
<evidence type="ECO:0008006" key="4">
    <source>
        <dbReference type="Google" id="ProtNLM"/>
    </source>
</evidence>
<feature type="region of interest" description="Disordered" evidence="1">
    <location>
        <begin position="24"/>
        <end position="54"/>
    </location>
</feature>
<name>A0ABS5EH60_9PROT</name>
<dbReference type="RefSeq" id="WP_211869005.1">
    <property type="nucleotide sequence ID" value="NZ_JAAEDI010000011.1"/>
</dbReference>
<organism evidence="2 3">
    <name type="scientific">Neoroseomonas terrae</name>
    <dbReference type="NCBI Taxonomy" id="424799"/>
    <lineage>
        <taxon>Bacteria</taxon>
        <taxon>Pseudomonadati</taxon>
        <taxon>Pseudomonadota</taxon>
        <taxon>Alphaproteobacteria</taxon>
        <taxon>Acetobacterales</taxon>
        <taxon>Acetobacteraceae</taxon>
        <taxon>Neoroseomonas</taxon>
    </lineage>
</organism>
<reference evidence="3" key="1">
    <citation type="journal article" date="2021" name="Syst. Appl. Microbiol.">
        <title>Roseomonas hellenica sp. nov., isolated from roots of wild-growing Alkanna tinctoria.</title>
        <authorList>
            <person name="Rat A."/>
            <person name="Naranjo H.D."/>
            <person name="Lebbe L."/>
            <person name="Cnockaert M."/>
            <person name="Krigas N."/>
            <person name="Grigoriadou K."/>
            <person name="Maloupa E."/>
            <person name="Willems A."/>
        </authorList>
    </citation>
    <scope>NUCLEOTIDE SEQUENCE [LARGE SCALE GENOMIC DNA]</scope>
    <source>
        <strain evidence="3">LMG 31159</strain>
    </source>
</reference>
<feature type="compositionally biased region" description="Basic and acidic residues" evidence="1">
    <location>
        <begin position="474"/>
        <end position="483"/>
    </location>
</feature>
<accession>A0ABS5EH60</accession>
<gene>
    <name evidence="2" type="ORF">GXW78_11900</name>
</gene>
<evidence type="ECO:0000313" key="3">
    <source>
        <dbReference type="Proteomes" id="UP000698752"/>
    </source>
</evidence>
<dbReference type="Proteomes" id="UP000698752">
    <property type="component" value="Unassembled WGS sequence"/>
</dbReference>
<feature type="region of interest" description="Disordered" evidence="1">
    <location>
        <begin position="474"/>
        <end position="515"/>
    </location>
</feature>
<comment type="caution">
    <text evidence="2">The sequence shown here is derived from an EMBL/GenBank/DDBJ whole genome shotgun (WGS) entry which is preliminary data.</text>
</comment>
<proteinExistence type="predicted"/>
<dbReference type="EMBL" id="JAAEDI010000011">
    <property type="protein sequence ID" value="MBR0650369.1"/>
    <property type="molecule type" value="Genomic_DNA"/>
</dbReference>
<feature type="compositionally biased region" description="Pro residues" evidence="1">
    <location>
        <begin position="484"/>
        <end position="496"/>
    </location>
</feature>
<evidence type="ECO:0000313" key="2">
    <source>
        <dbReference type="EMBL" id="MBR0650369.1"/>
    </source>
</evidence>
<keyword evidence="3" id="KW-1185">Reference proteome</keyword>
<feature type="compositionally biased region" description="Low complexity" evidence="1">
    <location>
        <begin position="497"/>
        <end position="506"/>
    </location>
</feature>
<sequence>MGVFNGARATLARWLAPPPVAVTRFAESGSGDPPAADPPPNDSAGATVRDDDAGWSRLSGRIGQRDLMPMEQTRMQELAAYVWEANPLANRLIELPVAFLLGEGVKLEATAPEAQEWLDAFWNDPLNALDLKLAEHVRELALFGEQCWPILGNDLTGTLRLGKVDPSWIVAVITDPENPAVVIGVETRDPVSSGQLRRRRVAYAGTDADLFSPAGQAMRAEMHDGDCFFWRINCLSSGVRGRSDLLPALDHVDAHEQLLFGEVERAAVLRSLVWDVTMTGATPEQVAERARTITPPAPLSVRVHNEAEEWEVLTPQVNAADAVETTRLVRNHVLGGATIPEFWMADGGNVNLATASSMGEPTYKVMLQRQRLWRAILEDVGGYVIRKRLVAIGLPQLATEESYKPRAVFPELTAKDVAKFAAVFSQVVAGAVQAVQSGLMGEESAVRMITLAAAALGLEADAVEELKRARADAVRRAEGDAFHDPPPANPFPPPGAQPGAAAPTFPEDGRGPREP</sequence>